<dbReference type="PANTHER" id="PTHR31552">
    <property type="entry name" value="SERPENTINE RECEPTOR CLASS GAMMA"/>
    <property type="match status" value="1"/>
</dbReference>
<dbReference type="GO" id="GO:0016020">
    <property type="term" value="C:membrane"/>
    <property type="evidence" value="ECO:0007669"/>
    <property type="project" value="UniProtKB-SubCell"/>
</dbReference>
<evidence type="ECO:0000256" key="4">
    <source>
        <dbReference type="ARBA" id="ARBA00022989"/>
    </source>
</evidence>
<proteinExistence type="inferred from homology"/>
<protein>
    <recommendedName>
        <fullName evidence="6">Serpentine receptor class gamma</fullName>
    </recommendedName>
</protein>
<dbReference type="PRINTS" id="PR00698">
    <property type="entry name" value="TMPROTEINSRG"/>
</dbReference>
<dbReference type="AlphaFoldDB" id="A0A0K0EQJ3"/>
<dbReference type="Proteomes" id="UP000035681">
    <property type="component" value="Unplaced"/>
</dbReference>
<name>A0A0K0EQJ3_STRER</name>
<dbReference type="GO" id="GO:0007606">
    <property type="term" value="P:sensory perception of chemical stimulus"/>
    <property type="evidence" value="ECO:0007669"/>
    <property type="project" value="UniProtKB-UniRule"/>
</dbReference>
<keyword evidence="3 6" id="KW-0812">Transmembrane</keyword>
<evidence type="ECO:0000256" key="5">
    <source>
        <dbReference type="ARBA" id="ARBA00023136"/>
    </source>
</evidence>
<dbReference type="SUPFAM" id="SSF81321">
    <property type="entry name" value="Family A G protein-coupled receptor-like"/>
    <property type="match status" value="1"/>
</dbReference>
<evidence type="ECO:0000256" key="3">
    <source>
        <dbReference type="ARBA" id="ARBA00022692"/>
    </source>
</evidence>
<comment type="subcellular location">
    <subcellularLocation>
        <location evidence="1">Membrane</location>
        <topology evidence="1">Multi-pass membrane protein</topology>
    </subcellularLocation>
</comment>
<dbReference type="Gene3D" id="1.20.1070.10">
    <property type="entry name" value="Rhodopsin 7-helix transmembrane proteins"/>
    <property type="match status" value="1"/>
</dbReference>
<keyword evidence="4 6" id="KW-1133">Transmembrane helix</keyword>
<feature type="transmembrane region" description="Helical" evidence="6">
    <location>
        <begin position="84"/>
        <end position="104"/>
    </location>
</feature>
<organism evidence="8">
    <name type="scientific">Strongyloides stercoralis</name>
    <name type="common">Threadworm</name>
    <dbReference type="NCBI Taxonomy" id="6248"/>
    <lineage>
        <taxon>Eukaryota</taxon>
        <taxon>Metazoa</taxon>
        <taxon>Ecdysozoa</taxon>
        <taxon>Nematoda</taxon>
        <taxon>Chromadorea</taxon>
        <taxon>Rhabditida</taxon>
        <taxon>Tylenchina</taxon>
        <taxon>Panagrolaimomorpha</taxon>
        <taxon>Strongyloidoidea</taxon>
        <taxon>Strongyloididae</taxon>
        <taxon>Strongyloides</taxon>
    </lineage>
</organism>
<reference evidence="8" key="1">
    <citation type="submission" date="2015-08" db="UniProtKB">
        <authorList>
            <consortium name="WormBaseParasite"/>
        </authorList>
    </citation>
    <scope>IDENTIFICATION</scope>
</reference>
<evidence type="ECO:0000256" key="2">
    <source>
        <dbReference type="ARBA" id="ARBA00005692"/>
    </source>
</evidence>
<dbReference type="WBParaSite" id="SSTP_0001172200.1">
    <property type="protein sequence ID" value="SSTP_0001172200.1"/>
    <property type="gene ID" value="SSTP_0001172200"/>
</dbReference>
<feature type="transmembrane region" description="Helical" evidence="6">
    <location>
        <begin position="42"/>
        <end position="64"/>
    </location>
</feature>
<accession>A0A0K0EQJ3</accession>
<dbReference type="InterPro" id="IPR019426">
    <property type="entry name" value="7TM_GPCR_serpentine_rcpt_Srv"/>
</dbReference>
<feature type="transmembrane region" description="Helical" evidence="6">
    <location>
        <begin position="170"/>
        <end position="198"/>
    </location>
</feature>
<keyword evidence="5 6" id="KW-0472">Membrane</keyword>
<dbReference type="WBParaSite" id="TCONS_00004579.p1">
    <property type="protein sequence ID" value="TCONS_00004579.p1"/>
    <property type="gene ID" value="XLOC_002243"/>
</dbReference>
<sequence>MASILAIVLLVIDIPGIIFYILVLIFLITRLLAKDDDFSPKFYCFLIVNAFMELCFILVEYFIVRFPLFNFLKHEYMNIKSLPGILYGFSVYLPCVIGSGQLNLTINRLLMIKFPFIYKYIMSIWGILILIFIQFAVPFVQIIRTSTVPLVVRTLDDNYTITVELDDFDLVYSVVGFGVVYLIITSVSCCIIGSYTLFLLWTMNRQSVDNTSKSERSLLALVVLQTLTQLFLAIVGTTQYIAGYAGNEIIYAVSLYMYPFAEDLLCLSCPVMLCCVSGLVRKKLKKFYCCEKVEQKFSSISKVSTIKVNVNRQTKI</sequence>
<evidence type="ECO:0000256" key="1">
    <source>
        <dbReference type="ARBA" id="ARBA00004141"/>
    </source>
</evidence>
<evidence type="ECO:0000256" key="6">
    <source>
        <dbReference type="RuleBase" id="RU280813"/>
    </source>
</evidence>
<keyword evidence="7" id="KW-1185">Reference proteome</keyword>
<feature type="transmembrane region" description="Helical" evidence="6">
    <location>
        <begin position="218"/>
        <end position="236"/>
    </location>
</feature>
<comment type="similarity">
    <text evidence="2 6">Belongs to the nematode receptor-like protein srg family.</text>
</comment>
<evidence type="ECO:0000313" key="7">
    <source>
        <dbReference type="Proteomes" id="UP000035681"/>
    </source>
</evidence>
<evidence type="ECO:0000313" key="8">
    <source>
        <dbReference type="WBParaSite" id="SSTP_0001172200.1"/>
    </source>
</evidence>
<feature type="transmembrane region" description="Helical" evidence="6">
    <location>
        <begin position="116"/>
        <end position="137"/>
    </location>
</feature>
<dbReference type="InterPro" id="IPR000609">
    <property type="entry name" value="7TM_GPCR_serpentine_rcpt_Srg"/>
</dbReference>
<feature type="transmembrane region" description="Helical" evidence="6">
    <location>
        <begin position="256"/>
        <end position="280"/>
    </location>
</feature>
<dbReference type="PANTHER" id="PTHR31552:SF8">
    <property type="entry name" value="SERPENTINE RECEPTOR CLASS GAMMA"/>
    <property type="match status" value="1"/>
</dbReference>
<dbReference type="Pfam" id="PF10323">
    <property type="entry name" value="7TM_GPCR_Srv"/>
    <property type="match status" value="1"/>
</dbReference>
<feature type="transmembrane region" description="Helical" evidence="6">
    <location>
        <begin position="6"/>
        <end position="30"/>
    </location>
</feature>
<dbReference type="GO" id="GO:0004888">
    <property type="term" value="F:transmembrane signaling receptor activity"/>
    <property type="evidence" value="ECO:0007669"/>
    <property type="project" value="InterPro"/>
</dbReference>